<dbReference type="STRING" id="35608.A0A2U1QNP3"/>
<protein>
    <submittedName>
        <fullName evidence="4">WD40-repeat-containing domain-containing protein</fullName>
    </submittedName>
</protein>
<dbReference type="PANTHER" id="PTHR35464:SF1">
    <property type="entry name" value="OS06G0115200 PROTEIN"/>
    <property type="match status" value="1"/>
</dbReference>
<comment type="caution">
    <text evidence="4">The sequence shown here is derived from an EMBL/GenBank/DDBJ whole genome shotgun (WGS) entry which is preliminary data.</text>
</comment>
<feature type="chain" id="PRO_5015694878" evidence="3">
    <location>
        <begin position="26"/>
        <end position="637"/>
    </location>
</feature>
<evidence type="ECO:0000313" key="5">
    <source>
        <dbReference type="Proteomes" id="UP000245207"/>
    </source>
</evidence>
<feature type="compositionally biased region" description="Basic and acidic residues" evidence="1">
    <location>
        <begin position="599"/>
        <end position="608"/>
    </location>
</feature>
<name>A0A2U1QNP3_ARTAN</name>
<dbReference type="InterPro" id="IPR045288">
    <property type="entry name" value="At1g75140-like"/>
</dbReference>
<feature type="region of interest" description="Disordered" evidence="1">
    <location>
        <begin position="513"/>
        <end position="620"/>
    </location>
</feature>
<reference evidence="4 5" key="1">
    <citation type="journal article" date="2018" name="Mol. Plant">
        <title>The genome of Artemisia annua provides insight into the evolution of Asteraceae family and artemisinin biosynthesis.</title>
        <authorList>
            <person name="Shen Q."/>
            <person name="Zhang L."/>
            <person name="Liao Z."/>
            <person name="Wang S."/>
            <person name="Yan T."/>
            <person name="Shi P."/>
            <person name="Liu M."/>
            <person name="Fu X."/>
            <person name="Pan Q."/>
            <person name="Wang Y."/>
            <person name="Lv Z."/>
            <person name="Lu X."/>
            <person name="Zhang F."/>
            <person name="Jiang W."/>
            <person name="Ma Y."/>
            <person name="Chen M."/>
            <person name="Hao X."/>
            <person name="Li L."/>
            <person name="Tang Y."/>
            <person name="Lv G."/>
            <person name="Zhou Y."/>
            <person name="Sun X."/>
            <person name="Brodelius P.E."/>
            <person name="Rose J.K.C."/>
            <person name="Tang K."/>
        </authorList>
    </citation>
    <scope>NUCLEOTIDE SEQUENCE [LARGE SCALE GENOMIC DNA]</scope>
    <source>
        <strain evidence="5">cv. Huhao1</strain>
        <tissue evidence="4">Leaf</tissue>
    </source>
</reference>
<dbReference type="EMBL" id="PKPP01000012">
    <property type="protein sequence ID" value="PWA99626.1"/>
    <property type="molecule type" value="Genomic_DNA"/>
</dbReference>
<feature type="signal peptide" evidence="3">
    <location>
        <begin position="1"/>
        <end position="25"/>
    </location>
</feature>
<keyword evidence="3" id="KW-0732">Signal</keyword>
<dbReference type="OrthoDB" id="2018951at2759"/>
<proteinExistence type="predicted"/>
<feature type="compositionally biased region" description="Gly residues" evidence="1">
    <location>
        <begin position="553"/>
        <end position="562"/>
    </location>
</feature>
<evidence type="ECO:0000313" key="4">
    <source>
        <dbReference type="EMBL" id="PWA99626.1"/>
    </source>
</evidence>
<keyword evidence="2" id="KW-1133">Transmembrane helix</keyword>
<feature type="transmembrane region" description="Helical" evidence="2">
    <location>
        <begin position="482"/>
        <end position="502"/>
    </location>
</feature>
<keyword evidence="2" id="KW-0472">Membrane</keyword>
<organism evidence="4 5">
    <name type="scientific">Artemisia annua</name>
    <name type="common">Sweet wormwood</name>
    <dbReference type="NCBI Taxonomy" id="35608"/>
    <lineage>
        <taxon>Eukaryota</taxon>
        <taxon>Viridiplantae</taxon>
        <taxon>Streptophyta</taxon>
        <taxon>Embryophyta</taxon>
        <taxon>Tracheophyta</taxon>
        <taxon>Spermatophyta</taxon>
        <taxon>Magnoliopsida</taxon>
        <taxon>eudicotyledons</taxon>
        <taxon>Gunneridae</taxon>
        <taxon>Pentapetalae</taxon>
        <taxon>asterids</taxon>
        <taxon>campanulids</taxon>
        <taxon>Asterales</taxon>
        <taxon>Asteraceae</taxon>
        <taxon>Asteroideae</taxon>
        <taxon>Anthemideae</taxon>
        <taxon>Artemisiinae</taxon>
        <taxon>Artemisia</taxon>
    </lineage>
</organism>
<dbReference type="Proteomes" id="UP000245207">
    <property type="component" value="Unassembled WGS sequence"/>
</dbReference>
<keyword evidence="2" id="KW-0812">Transmembrane</keyword>
<evidence type="ECO:0000256" key="3">
    <source>
        <dbReference type="SAM" id="SignalP"/>
    </source>
</evidence>
<dbReference type="AlphaFoldDB" id="A0A2U1QNP3"/>
<gene>
    <name evidence="4" type="ORF">CTI12_AA005290</name>
</gene>
<accession>A0A2U1QNP3</accession>
<keyword evidence="5" id="KW-1185">Reference proteome</keyword>
<sequence length="637" mass="69940">MGFIKGKFNFIFILLISSYISCSYSTNTDPIDIINQHISQLGKLDDLVKNLTELVTRLESHLAEKNPKNNNNFVLDNDDDDIKRVTEANKGDENRFSDENDDVGMVKGDKGDKLRAVSVTKHSLFWSERFQFVSAVKIDTLATSLNVLPFKDVEGLSKYVGVGDVLGNVYVFSRYGDVMVQFDTMTGAPVTAILSYLSVFRNESVVVTGHANGVVLLHKVWEVANGDESTLLEKKTVLKVGEESGSEISILEVHHVGRTRYIVSIDVGGKIKVFKENGAMIGAVVSSSPPLAFLKQKLLLLTETGAESLDLRTMKLKYAPCEGLNGSHALNYVFDASDRGKAYGFTAAGELVHLLIYGDSMSFKCRVRSKKKFDVDHGPLAFEAIKGYFLIASQEKVFLYNVSSQLYTRAGIPRLVFSAGLDEIIASFLDYQAMRRLNANKNKAIPLIASDHEKLVILSLGSGYIGMYRSNLPISKGEFNTMLWSTPVLFFILFLFVAWHFFANKKEALTSWGPDDPFPNGAPSGGTGERSFGDPTSRNHDIMDLRGSSAPGASGGNNGSGIRGPTRRYGSPTRFTGPGANSFRPTSMETVSRPASVDPDYRGSDLKYRGSNIESSGFGKRREGLFVNSQVVDDRGS</sequence>
<evidence type="ECO:0000256" key="1">
    <source>
        <dbReference type="SAM" id="MobiDB-lite"/>
    </source>
</evidence>
<dbReference type="PANTHER" id="PTHR35464">
    <property type="entry name" value="OS06G0115200 PROTEIN"/>
    <property type="match status" value="1"/>
</dbReference>
<evidence type="ECO:0000256" key="2">
    <source>
        <dbReference type="SAM" id="Phobius"/>
    </source>
</evidence>